<feature type="domain" description="PABS" evidence="5">
    <location>
        <begin position="1"/>
        <end position="220"/>
    </location>
</feature>
<evidence type="ECO:0000313" key="8">
    <source>
        <dbReference type="Proteomes" id="UP000002754"/>
    </source>
</evidence>
<dbReference type="Proteomes" id="UP000002754">
    <property type="component" value="Unassembled WGS sequence"/>
</dbReference>
<dbReference type="eggNOG" id="COG0421">
    <property type="taxonomic scope" value="Bacteria"/>
</dbReference>
<protein>
    <submittedName>
        <fullName evidence="6">Spermine/spermidine synthase</fullName>
    </submittedName>
</protein>
<sequence>MRSLPEVIERCSTDRGEIQLQKRDEQFEIIYNGTFLMATYNGDSERLLVKAALDSVAEPNRVLIGGLGVGFSLAEALVDPRVRQVDVVEIEQVIIEWNDYHLSGFNSRAIDDPRTNIIHADLLKYVQETVVKYDVICLDIDNGPDWIVAEPNNGLYSDRGIEQLMRILSKKGILSFWSATESAAFVQKLRTYFAFVEVKKVTQPKGEPDYVYICSGIGGF</sequence>
<dbReference type="AlphaFoldDB" id="A0A094XCF8"/>
<comment type="caution">
    <text evidence="6">The sequence shown here is derived from an EMBL/GenBank/DDBJ whole genome shotgun (WGS) entry which is preliminary data.</text>
</comment>
<dbReference type="PROSITE" id="PS51006">
    <property type="entry name" value="PABS_2"/>
    <property type="match status" value="1"/>
</dbReference>
<evidence type="ECO:0000256" key="1">
    <source>
        <dbReference type="ARBA" id="ARBA00007867"/>
    </source>
</evidence>
<reference evidence="7 9" key="2">
    <citation type="submission" date="2014-01" db="EMBL/GenBank/DDBJ databases">
        <title>Draft genome sequencing of Bacillus alcalophilus CGMCC 1.3604.</title>
        <authorList>
            <person name="Yang J."/>
            <person name="Diao L."/>
            <person name="Yang S."/>
        </authorList>
    </citation>
    <scope>NUCLEOTIDE SEQUENCE [LARGE SCALE GENOMIC DNA]</scope>
    <source>
        <strain evidence="7 9">CGMCC 1.3604</strain>
    </source>
</reference>
<dbReference type="EMBL" id="ALPT02000059">
    <property type="protein sequence ID" value="KGA96485.1"/>
    <property type="molecule type" value="Genomic_DNA"/>
</dbReference>
<accession>A0A094XCF8</accession>
<dbReference type="PANTHER" id="PTHR43317">
    <property type="entry name" value="THERMOSPERMINE SYNTHASE ACAULIS5"/>
    <property type="match status" value="1"/>
</dbReference>
<keyword evidence="8" id="KW-1185">Reference proteome</keyword>
<feature type="active site" description="Proton acceptor" evidence="4">
    <location>
        <position position="139"/>
    </location>
</feature>
<dbReference type="EMBL" id="JALP01000394">
    <property type="protein sequence ID" value="THG88379.1"/>
    <property type="molecule type" value="Genomic_DNA"/>
</dbReference>
<dbReference type="RefSeq" id="WP_003323634.1">
    <property type="nucleotide sequence ID" value="NZ_ALPT02000059.1"/>
</dbReference>
<dbReference type="InterPro" id="IPR030374">
    <property type="entry name" value="PABS"/>
</dbReference>
<dbReference type="Pfam" id="PF01564">
    <property type="entry name" value="Spermine_synth"/>
    <property type="match status" value="1"/>
</dbReference>
<evidence type="ECO:0000259" key="5">
    <source>
        <dbReference type="PROSITE" id="PS51006"/>
    </source>
</evidence>
<evidence type="ECO:0000313" key="7">
    <source>
        <dbReference type="EMBL" id="THG88379.1"/>
    </source>
</evidence>
<proteinExistence type="inferred from homology"/>
<evidence type="ECO:0000313" key="6">
    <source>
        <dbReference type="EMBL" id="KGA96485.1"/>
    </source>
</evidence>
<dbReference type="InterPro" id="IPR029063">
    <property type="entry name" value="SAM-dependent_MTases_sf"/>
</dbReference>
<dbReference type="GO" id="GO:0006596">
    <property type="term" value="P:polyamine biosynthetic process"/>
    <property type="evidence" value="ECO:0007669"/>
    <property type="project" value="UniProtKB-UniRule"/>
</dbReference>
<name>A0A094XCF8_ALKAL</name>
<dbReference type="SUPFAM" id="SSF53335">
    <property type="entry name" value="S-adenosyl-L-methionine-dependent methyltransferases"/>
    <property type="match status" value="1"/>
</dbReference>
<evidence type="ECO:0000256" key="3">
    <source>
        <dbReference type="ARBA" id="ARBA00023115"/>
    </source>
</evidence>
<keyword evidence="3 4" id="KW-0620">Polyamine biosynthesis</keyword>
<dbReference type="OrthoDB" id="9793351at2"/>
<organism evidence="6 8">
    <name type="scientific">Alkalihalobacillus alcalophilus ATCC 27647 = CGMCC 1.3604</name>
    <dbReference type="NCBI Taxonomy" id="1218173"/>
    <lineage>
        <taxon>Bacteria</taxon>
        <taxon>Bacillati</taxon>
        <taxon>Bacillota</taxon>
        <taxon>Bacilli</taxon>
        <taxon>Bacillales</taxon>
        <taxon>Bacillaceae</taxon>
        <taxon>Alkalihalobacillus</taxon>
    </lineage>
</organism>
<dbReference type="GO" id="GO:0016740">
    <property type="term" value="F:transferase activity"/>
    <property type="evidence" value="ECO:0007669"/>
    <property type="project" value="UniProtKB-UniRule"/>
</dbReference>
<evidence type="ECO:0000256" key="2">
    <source>
        <dbReference type="ARBA" id="ARBA00022679"/>
    </source>
</evidence>
<dbReference type="STRING" id="1218173.BALCAV_0215930"/>
<dbReference type="Proteomes" id="UP000297014">
    <property type="component" value="Unassembled WGS sequence"/>
</dbReference>
<dbReference type="PANTHER" id="PTHR43317:SF3">
    <property type="entry name" value="BLR2883 PROTEIN"/>
    <property type="match status" value="1"/>
</dbReference>
<keyword evidence="2 4" id="KW-0808">Transferase</keyword>
<reference evidence="6 8" key="1">
    <citation type="journal article" date="2014" name="Genome Announc.">
        <title>Draft Genome Sequence of Bacillus alcalophilus AV1934, a Classic Alkaliphile Isolated from Human Feces in 1934.</title>
        <authorList>
            <person name="Attie O."/>
            <person name="Jayaprakash A."/>
            <person name="Shah H."/>
            <person name="Paulsen I.T."/>
            <person name="Morino M."/>
            <person name="Takahashi Y."/>
            <person name="Narumi I."/>
            <person name="Sachidanandam R."/>
            <person name="Satoh K."/>
            <person name="Ito M."/>
            <person name="Krulwich T.A."/>
        </authorList>
    </citation>
    <scope>NUCLEOTIDE SEQUENCE [LARGE SCALE GENOMIC DNA]</scope>
    <source>
        <strain evidence="6 8">AV1934</strain>
    </source>
</reference>
<dbReference type="Gene3D" id="3.40.50.150">
    <property type="entry name" value="Vaccinia Virus protein VP39"/>
    <property type="match status" value="1"/>
</dbReference>
<evidence type="ECO:0000313" key="9">
    <source>
        <dbReference type="Proteomes" id="UP000297014"/>
    </source>
</evidence>
<comment type="similarity">
    <text evidence="1">Belongs to the spermidine/spermine synthase family.</text>
</comment>
<evidence type="ECO:0000256" key="4">
    <source>
        <dbReference type="PROSITE-ProRule" id="PRU00354"/>
    </source>
</evidence>
<gene>
    <name evidence="7" type="ORF">AJ85_05605</name>
    <name evidence="6" type="ORF">BALCAV_0215930</name>
</gene>